<dbReference type="SMART" id="SM00028">
    <property type="entry name" value="TPR"/>
    <property type="match status" value="7"/>
</dbReference>
<feature type="repeat" description="TPR" evidence="1">
    <location>
        <begin position="115"/>
        <end position="148"/>
    </location>
</feature>
<organism evidence="2 3">
    <name type="scientific">Solitalea koreensis</name>
    <dbReference type="NCBI Taxonomy" id="543615"/>
    <lineage>
        <taxon>Bacteria</taxon>
        <taxon>Pseudomonadati</taxon>
        <taxon>Bacteroidota</taxon>
        <taxon>Sphingobacteriia</taxon>
        <taxon>Sphingobacteriales</taxon>
        <taxon>Sphingobacteriaceae</taxon>
        <taxon>Solitalea</taxon>
    </lineage>
</organism>
<dbReference type="InterPro" id="IPR011990">
    <property type="entry name" value="TPR-like_helical_dom_sf"/>
</dbReference>
<dbReference type="PROSITE" id="PS50005">
    <property type="entry name" value="TPR"/>
    <property type="match status" value="2"/>
</dbReference>
<dbReference type="EMBL" id="FXSZ01000001">
    <property type="protein sequence ID" value="SMO38211.1"/>
    <property type="molecule type" value="Genomic_DNA"/>
</dbReference>
<keyword evidence="1" id="KW-0802">TPR repeat</keyword>
<evidence type="ECO:0000313" key="3">
    <source>
        <dbReference type="Proteomes" id="UP000315971"/>
    </source>
</evidence>
<dbReference type="PROSITE" id="PS51257">
    <property type="entry name" value="PROKAR_LIPOPROTEIN"/>
    <property type="match status" value="1"/>
</dbReference>
<dbReference type="Proteomes" id="UP000315971">
    <property type="component" value="Unassembled WGS sequence"/>
</dbReference>
<dbReference type="AlphaFoldDB" id="A0A521AU04"/>
<dbReference type="Pfam" id="PF13181">
    <property type="entry name" value="TPR_8"/>
    <property type="match status" value="3"/>
</dbReference>
<evidence type="ECO:0000256" key="1">
    <source>
        <dbReference type="PROSITE-ProRule" id="PRU00339"/>
    </source>
</evidence>
<proteinExistence type="predicted"/>
<reference evidence="2 3" key="1">
    <citation type="submission" date="2017-05" db="EMBL/GenBank/DDBJ databases">
        <authorList>
            <person name="Varghese N."/>
            <person name="Submissions S."/>
        </authorList>
    </citation>
    <scope>NUCLEOTIDE SEQUENCE [LARGE SCALE GENOMIC DNA]</scope>
    <source>
        <strain evidence="2 3">DSM 21342</strain>
    </source>
</reference>
<accession>A0A521AU04</accession>
<name>A0A521AU04_9SPHI</name>
<dbReference type="SUPFAM" id="SSF48452">
    <property type="entry name" value="TPR-like"/>
    <property type="match status" value="2"/>
</dbReference>
<sequence length="898" mass="103622">MHRIRKYCTWILVIASCPAIESCSSSKTAANNAGFMNRFYHNNTARYNSFFNAREIYRKNIEKYEQDYAFQYGALLPIIILPDENATQSLGTPMDEIIKKCSNVVDRHKVSKWVDDSYMMLGKAYFYKGDYFNAAQTFQYVYNTFPDKNLKEEAVAWIGLAKMKDKLTDEAASAFDMALGNIGDAISSKSFVHAASAEFYKQNKDYEKAAQYLDKAVASLKKVDTEKKIRYSFTLGQLYEKINANDKAIEAFKQIEKLKAPYEIDLVAKINIFRLSNITDGGKTDDLVEKLNKLLSDEKNKDYKGSIYYVLGAATLRRNDVDSALKLYKLSIKNSQDNFNQKALSYSQIGDIYFNNLKDYKQAKLYYDSTRAFIQTDNPEYSKIIERHNKLNELIENQRVINREDSLQRIALMPENQRNELIEKRVTSILETQRQAKTVGQEQPYYNTVQVDRFNSQGSAIWYFYNNNAVASGYNEFVRRWGNRTLSDNWRIGSQQQFAGMNIQGNAPIDDFSTLKDAKPNDIKTYLLKNIPLTPTMLDSSNMRKQTACYNLGNIYFTDLEEYNEAITYYSLALNLTPTAQYQAELLYDIYKSYELLGNNTLASDYRNKLFSQFPNSTYATAIKEPGKKNNATDASQKAFEDQYELAYIDFQNNQFDKVLEGNTQFQISTASDYLKSKYAFLAALAIGKTQNLNKFEPELKKIKINYNDYEVSREASQLLAMIDSNRDEYMARSVALDLTSVATSNNATDVTRRLAEQQQSEGERIAREQAEAERLSYFKKPAPNAKFLFIISVNNTTANLNRTRYGINHFNMDNYPDKKYQYNTIVLNKETQLISVTQFNDLATAGEYYKRFVANRSSITPLEDDKYDVFIITTDNFARLTNQQNVIQYVNYFRNNF</sequence>
<dbReference type="Pfam" id="PF13174">
    <property type="entry name" value="TPR_6"/>
    <property type="match status" value="1"/>
</dbReference>
<feature type="repeat" description="TPR" evidence="1">
    <location>
        <begin position="305"/>
        <end position="338"/>
    </location>
</feature>
<dbReference type="InterPro" id="IPR019734">
    <property type="entry name" value="TPR_rpt"/>
</dbReference>
<keyword evidence="3" id="KW-1185">Reference proteome</keyword>
<gene>
    <name evidence="2" type="ORF">SAMN06265350_101404</name>
</gene>
<evidence type="ECO:0000313" key="2">
    <source>
        <dbReference type="EMBL" id="SMO38211.1"/>
    </source>
</evidence>
<protein>
    <submittedName>
        <fullName evidence="2">Tetratricopeptide repeat-containing protein</fullName>
    </submittedName>
</protein>
<dbReference type="Gene3D" id="1.25.40.10">
    <property type="entry name" value="Tetratricopeptide repeat domain"/>
    <property type="match status" value="4"/>
</dbReference>